<name>A0A2V1DBR1_9PLEO</name>
<feature type="compositionally biased region" description="Basic residues" evidence="1">
    <location>
        <begin position="25"/>
        <end position="34"/>
    </location>
</feature>
<keyword evidence="4" id="KW-1185">Reference proteome</keyword>
<keyword evidence="2" id="KW-0812">Transmembrane</keyword>
<dbReference type="EMBL" id="KZ805528">
    <property type="protein sequence ID" value="PVH94594.1"/>
    <property type="molecule type" value="Genomic_DNA"/>
</dbReference>
<dbReference type="AlphaFoldDB" id="A0A2V1DBR1"/>
<dbReference type="Proteomes" id="UP000244855">
    <property type="component" value="Unassembled WGS sequence"/>
</dbReference>
<evidence type="ECO:0000256" key="1">
    <source>
        <dbReference type="SAM" id="MobiDB-lite"/>
    </source>
</evidence>
<evidence type="ECO:0000256" key="2">
    <source>
        <dbReference type="SAM" id="Phobius"/>
    </source>
</evidence>
<evidence type="ECO:0000313" key="4">
    <source>
        <dbReference type="Proteomes" id="UP000244855"/>
    </source>
</evidence>
<sequence>MPFSQSKPPPVPPKESVQISESSHTRIRQRRPHPPPKDDKPLPNAPQWKPLPAPPSGVRDSKPNHRITLLWLAGFFVCFLLIVVLLPVIMEREAMINTNTYLSSLFLSPRRTT</sequence>
<feature type="region of interest" description="Disordered" evidence="1">
    <location>
        <begin position="1"/>
        <end position="61"/>
    </location>
</feature>
<protein>
    <submittedName>
        <fullName evidence="3">Uncharacterized protein</fullName>
    </submittedName>
</protein>
<keyword evidence="2" id="KW-1133">Transmembrane helix</keyword>
<keyword evidence="2" id="KW-0472">Membrane</keyword>
<accession>A0A2V1DBR1</accession>
<gene>
    <name evidence="3" type="ORF">DM02DRAFT_186075</name>
</gene>
<organism evidence="3 4">
    <name type="scientific">Periconia macrospinosa</name>
    <dbReference type="NCBI Taxonomy" id="97972"/>
    <lineage>
        <taxon>Eukaryota</taxon>
        <taxon>Fungi</taxon>
        <taxon>Dikarya</taxon>
        <taxon>Ascomycota</taxon>
        <taxon>Pezizomycotina</taxon>
        <taxon>Dothideomycetes</taxon>
        <taxon>Pleosporomycetidae</taxon>
        <taxon>Pleosporales</taxon>
        <taxon>Massarineae</taxon>
        <taxon>Periconiaceae</taxon>
        <taxon>Periconia</taxon>
    </lineage>
</organism>
<proteinExistence type="predicted"/>
<reference evidence="3 4" key="1">
    <citation type="journal article" date="2018" name="Sci. Rep.">
        <title>Comparative genomics provides insights into the lifestyle and reveals functional heterogeneity of dark septate endophytic fungi.</title>
        <authorList>
            <person name="Knapp D.G."/>
            <person name="Nemeth J.B."/>
            <person name="Barry K."/>
            <person name="Hainaut M."/>
            <person name="Henrissat B."/>
            <person name="Johnson J."/>
            <person name="Kuo A."/>
            <person name="Lim J.H.P."/>
            <person name="Lipzen A."/>
            <person name="Nolan M."/>
            <person name="Ohm R.A."/>
            <person name="Tamas L."/>
            <person name="Grigoriev I.V."/>
            <person name="Spatafora J.W."/>
            <person name="Nagy L.G."/>
            <person name="Kovacs G.M."/>
        </authorList>
    </citation>
    <scope>NUCLEOTIDE SEQUENCE [LARGE SCALE GENOMIC DNA]</scope>
    <source>
        <strain evidence="3 4">DSE2036</strain>
    </source>
</reference>
<evidence type="ECO:0000313" key="3">
    <source>
        <dbReference type="EMBL" id="PVH94594.1"/>
    </source>
</evidence>
<feature type="transmembrane region" description="Helical" evidence="2">
    <location>
        <begin position="69"/>
        <end position="90"/>
    </location>
</feature>